<gene>
    <name evidence="6" type="primary">LOC103183870</name>
</gene>
<reference evidence="7" key="2">
    <citation type="journal article" date="2007" name="PLoS Biol.">
        <title>Survey sequencing and comparative analysis of the elephant shark (Callorhinchus milii) genome.</title>
        <authorList>
            <person name="Venkatesh B."/>
            <person name="Kirkness E.F."/>
            <person name="Loh Y.H."/>
            <person name="Halpern A.L."/>
            <person name="Lee A.P."/>
            <person name="Johnson J."/>
            <person name="Dandona N."/>
            <person name="Viswanathan L.D."/>
            <person name="Tay A."/>
            <person name="Venter J.C."/>
            <person name="Strausberg R.L."/>
            <person name="Brenner S."/>
        </authorList>
    </citation>
    <scope>NUCLEOTIDE SEQUENCE [LARGE SCALE GENOMIC DNA]</scope>
</reference>
<evidence type="ECO:0000256" key="4">
    <source>
        <dbReference type="SAM" id="MobiDB-lite"/>
    </source>
</evidence>
<dbReference type="SUPFAM" id="SSF47113">
    <property type="entry name" value="Histone-fold"/>
    <property type="match status" value="2"/>
</dbReference>
<dbReference type="InterPro" id="IPR036770">
    <property type="entry name" value="Ankyrin_rpt-contain_sf"/>
</dbReference>
<dbReference type="SMART" id="SM00248">
    <property type="entry name" value="ANK"/>
    <property type="match status" value="4"/>
</dbReference>
<dbReference type="Pfam" id="PF12796">
    <property type="entry name" value="Ank_2"/>
    <property type="match status" value="1"/>
</dbReference>
<dbReference type="Gene3D" id="1.10.20.10">
    <property type="entry name" value="Histone, subunit A"/>
    <property type="match status" value="1"/>
</dbReference>
<reference evidence="6" key="4">
    <citation type="submission" date="2025-08" db="UniProtKB">
        <authorList>
            <consortium name="Ensembl"/>
        </authorList>
    </citation>
    <scope>IDENTIFICATION</scope>
</reference>
<dbReference type="Ensembl" id="ENSCMIT00000022416.1">
    <property type="protein sequence ID" value="ENSCMIP00000022029.1"/>
    <property type="gene ID" value="ENSCMIG00000009990.1"/>
</dbReference>
<proteinExistence type="predicted"/>
<dbReference type="Pfam" id="PF00023">
    <property type="entry name" value="Ank"/>
    <property type="match status" value="1"/>
</dbReference>
<dbReference type="CDD" id="cd22913">
    <property type="entry name" value="HFD_ABTB2-like"/>
    <property type="match status" value="1"/>
</dbReference>
<dbReference type="GO" id="GO:0046982">
    <property type="term" value="F:protein heterodimerization activity"/>
    <property type="evidence" value="ECO:0007669"/>
    <property type="project" value="InterPro"/>
</dbReference>
<reference evidence="7" key="3">
    <citation type="journal article" date="2014" name="Nature">
        <title>Elephant shark genome provides unique insights into gnathostome evolution.</title>
        <authorList>
            <consortium name="International Elephant Shark Genome Sequencing Consortium"/>
            <person name="Venkatesh B."/>
            <person name="Lee A.P."/>
            <person name="Ravi V."/>
            <person name="Maurya A.K."/>
            <person name="Lian M.M."/>
            <person name="Swann J.B."/>
            <person name="Ohta Y."/>
            <person name="Flajnik M.F."/>
            <person name="Sutoh Y."/>
            <person name="Kasahara M."/>
            <person name="Hoon S."/>
            <person name="Gangu V."/>
            <person name="Roy S.W."/>
            <person name="Irimia M."/>
            <person name="Korzh V."/>
            <person name="Kondrychyn I."/>
            <person name="Lim Z.W."/>
            <person name="Tay B.H."/>
            <person name="Tohari S."/>
            <person name="Kong K.W."/>
            <person name="Ho S."/>
            <person name="Lorente-Galdos B."/>
            <person name="Quilez J."/>
            <person name="Marques-Bonet T."/>
            <person name="Raney B.J."/>
            <person name="Ingham P.W."/>
            <person name="Tay A."/>
            <person name="Hillier L.W."/>
            <person name="Minx P."/>
            <person name="Boehm T."/>
            <person name="Wilson R.K."/>
            <person name="Brenner S."/>
            <person name="Warren W.C."/>
        </authorList>
    </citation>
    <scope>NUCLEOTIDE SEQUENCE [LARGE SCALE GENOMIC DNA]</scope>
</reference>
<reference evidence="6" key="5">
    <citation type="submission" date="2025-09" db="UniProtKB">
        <authorList>
            <consortium name="Ensembl"/>
        </authorList>
    </citation>
    <scope>IDENTIFICATION</scope>
</reference>
<dbReference type="AlphaFoldDB" id="A0A4W3IMU3"/>
<dbReference type="Gene3D" id="3.30.710.10">
    <property type="entry name" value="Potassium Channel Kv1.1, Chain A"/>
    <property type="match status" value="1"/>
</dbReference>
<dbReference type="InterPro" id="IPR011333">
    <property type="entry name" value="SKP1/BTB/POZ_sf"/>
</dbReference>
<feature type="domain" description="ABTB2/3 histone-like" evidence="5">
    <location>
        <begin position="95"/>
        <end position="230"/>
    </location>
</feature>
<dbReference type="InterPro" id="IPR009072">
    <property type="entry name" value="Histone-fold"/>
</dbReference>
<dbReference type="FunFam" id="1.25.40.20:FF:000045">
    <property type="entry name" value="Ankyrin repeat and BTB/POZ domain-containing protein 2"/>
    <property type="match status" value="1"/>
</dbReference>
<dbReference type="SUPFAM" id="SSF54695">
    <property type="entry name" value="POZ domain"/>
    <property type="match status" value="1"/>
</dbReference>
<dbReference type="Pfam" id="PF26281">
    <property type="entry name" value="Histone_ABTB"/>
    <property type="match status" value="1"/>
</dbReference>
<dbReference type="PANTHER" id="PTHR46071:SF1">
    <property type="entry name" value="ANKYRIN REPEAT AND BTB_POZ DOMAIN-CONTAINING PROTEIN 3"/>
    <property type="match status" value="1"/>
</dbReference>
<evidence type="ECO:0000256" key="1">
    <source>
        <dbReference type="ARBA" id="ARBA00022737"/>
    </source>
</evidence>
<feature type="repeat" description="ANK" evidence="3">
    <location>
        <begin position="514"/>
        <end position="546"/>
    </location>
</feature>
<keyword evidence="1" id="KW-0677">Repeat</keyword>
<evidence type="ECO:0000256" key="3">
    <source>
        <dbReference type="PROSITE-ProRule" id="PRU00023"/>
    </source>
</evidence>
<accession>A0A4W3IMU3</accession>
<dbReference type="GeneTree" id="ENSGT00940000157661"/>
<name>A0A4W3IMU3_CALMI</name>
<evidence type="ECO:0000313" key="6">
    <source>
        <dbReference type="Ensembl" id="ENSCMIP00000022029.1"/>
    </source>
</evidence>
<keyword evidence="2 3" id="KW-0040">ANK repeat</keyword>
<evidence type="ECO:0000256" key="2">
    <source>
        <dbReference type="ARBA" id="ARBA00023043"/>
    </source>
</evidence>
<dbReference type="InterPro" id="IPR059008">
    <property type="entry name" value="ABTB2/3_histone"/>
</dbReference>
<dbReference type="SUPFAM" id="SSF48403">
    <property type="entry name" value="Ankyrin repeat"/>
    <property type="match status" value="1"/>
</dbReference>
<sequence>MAALHKRTARNFEDLTLDSGYGGAANSFRSSNLSLSQSGTDVASGPGGRWWTLPGSGDGRHMASCDTLDTGLAEGSEGLEGPDYGPKLPHLEDIPWTEEEIQEVLTKCQIREANGNIPHELLKRLSTYLSRVLVRIAREAQRLSLMCAKCTKHEIQSAVKMVLSWSLSESCIGASVKALSLYNMSSGDQFNSSKSSQCGIVFSVGRFFRWMVDSKVSTRIHQHAAIYLAACMENLLEEVYLRLLENLSLQGKSMTEAIEKKLEQTISNDAELWGLFRPIEPLICGKNAYGVPCLPSYLSLYTDRYQANGSSQGPLYSHAELRTLEQSMLATCVGSIAELSDLVSHAMYYLQQFGAKCHGTGSQVHFRQGPYSWEPEALHSLYYYMHCPQMEWENPNIEPSRVKLATERPYEVLPPVVEWIRVCIVHTEHRHSVVVDSNDVRQAARLLLPGVDCEPRQLRADSCVCRSRRLNAKEAELKLRQDLGFQMLSCGRTDLVKPAAGLLGPEGTNTLNEQGMSPLMYACASGDEAMVQVLLDSGADIDIQVPSTAQQFTSVHAETRRWTALTFAVAFGHLAVTQLMLDAGAHVEGFVNEGSCSETPLQLAATAGHFELVNLLLEKGADPLAGVLGKSGVTASLQGISNPFSQAAAHGHRNVLRKLLSQPEVSNEDILSLEDILAEGADVSCPPTVKPGLSRSSKARRKALQDALYQSAEHEYLDITMELRNLSVPWTLHAWLKSLRTSFIQGRWSITQCLLKEFDGVKDVYCEDMISQGLPLMFDIFQQSQNDVIVRQMAAIFSHCYGPYPIPTIPEFGQKIKPAIDPSLLNNKEKSEITFLVEGKPFYGQRALLSAVMVQYIYNGGTGGLDVSKTQALEVLSAASTFRLKALKRHCELICSKNMTLSNSIHKASELLSFCIGYFLKNMVPLLELDSFQQLLFGACKTTKGASILTELQAALACRMALYSRVTKEHI</sequence>
<organism evidence="6 7">
    <name type="scientific">Callorhinchus milii</name>
    <name type="common">Ghost shark</name>
    <dbReference type="NCBI Taxonomy" id="7868"/>
    <lineage>
        <taxon>Eukaryota</taxon>
        <taxon>Metazoa</taxon>
        <taxon>Chordata</taxon>
        <taxon>Craniata</taxon>
        <taxon>Vertebrata</taxon>
        <taxon>Chondrichthyes</taxon>
        <taxon>Holocephali</taxon>
        <taxon>Chimaeriformes</taxon>
        <taxon>Callorhinchidae</taxon>
        <taxon>Callorhinchus</taxon>
    </lineage>
</organism>
<dbReference type="PROSITE" id="PS50297">
    <property type="entry name" value="ANK_REP_REGION"/>
    <property type="match status" value="2"/>
</dbReference>
<evidence type="ECO:0000259" key="5">
    <source>
        <dbReference type="Pfam" id="PF26281"/>
    </source>
</evidence>
<dbReference type="Proteomes" id="UP000314986">
    <property type="component" value="Unassembled WGS sequence"/>
</dbReference>
<evidence type="ECO:0000313" key="7">
    <source>
        <dbReference type="Proteomes" id="UP000314986"/>
    </source>
</evidence>
<feature type="repeat" description="ANK" evidence="3">
    <location>
        <begin position="596"/>
        <end position="622"/>
    </location>
</feature>
<protein>
    <submittedName>
        <fullName evidence="6">Ankyrin repeat and BTB/POZ domain-containing protein BTBD11-like</fullName>
    </submittedName>
</protein>
<dbReference type="PROSITE" id="PS50088">
    <property type="entry name" value="ANK_REPEAT"/>
    <property type="match status" value="2"/>
</dbReference>
<dbReference type="PANTHER" id="PTHR46071">
    <property type="entry name" value="ANKYRIN REPEAT AND BTB/POZ DOMAIN-CONTAINING"/>
    <property type="match status" value="1"/>
</dbReference>
<dbReference type="Gene3D" id="1.25.40.20">
    <property type="entry name" value="Ankyrin repeat-containing domain"/>
    <property type="match status" value="1"/>
</dbReference>
<dbReference type="InterPro" id="IPR002110">
    <property type="entry name" value="Ankyrin_rpt"/>
</dbReference>
<dbReference type="InterPro" id="IPR052089">
    <property type="entry name" value="Ankyrin-BTB/POZ_domain"/>
</dbReference>
<feature type="region of interest" description="Disordered" evidence="4">
    <location>
        <begin position="32"/>
        <end position="53"/>
    </location>
</feature>
<keyword evidence="7" id="KW-1185">Reference proteome</keyword>
<reference evidence="7" key="1">
    <citation type="journal article" date="2006" name="Science">
        <title>Ancient noncoding elements conserved in the human genome.</title>
        <authorList>
            <person name="Venkatesh B."/>
            <person name="Kirkness E.F."/>
            <person name="Loh Y.H."/>
            <person name="Halpern A.L."/>
            <person name="Lee A.P."/>
            <person name="Johnson J."/>
            <person name="Dandona N."/>
            <person name="Viswanathan L.D."/>
            <person name="Tay A."/>
            <person name="Venter J.C."/>
            <person name="Strausberg R.L."/>
            <person name="Brenner S."/>
        </authorList>
    </citation>
    <scope>NUCLEOTIDE SEQUENCE [LARGE SCALE GENOMIC DNA]</scope>
</reference>